<comment type="caution">
    <text evidence="3">The sequence shown here is derived from an EMBL/GenBank/DDBJ whole genome shotgun (WGS) entry which is preliminary data.</text>
</comment>
<dbReference type="Proteomes" id="UP001595378">
    <property type="component" value="Unassembled WGS sequence"/>
</dbReference>
<feature type="signal peptide" evidence="2">
    <location>
        <begin position="1"/>
        <end position="24"/>
    </location>
</feature>
<keyword evidence="4" id="KW-1185">Reference proteome</keyword>
<feature type="chain" id="PRO_5046634020" description="Lipocalin-like domain-containing protein" evidence="2">
    <location>
        <begin position="25"/>
        <end position="129"/>
    </location>
</feature>
<protein>
    <recommendedName>
        <fullName evidence="5">Lipocalin-like domain-containing protein</fullName>
    </recommendedName>
</protein>
<feature type="region of interest" description="Disordered" evidence="1">
    <location>
        <begin position="19"/>
        <end position="38"/>
    </location>
</feature>
<evidence type="ECO:0000313" key="3">
    <source>
        <dbReference type="EMBL" id="MFC3099564.1"/>
    </source>
</evidence>
<dbReference type="EMBL" id="JBHRSU010000001">
    <property type="protein sequence ID" value="MFC3099564.1"/>
    <property type="molecule type" value="Genomic_DNA"/>
</dbReference>
<gene>
    <name evidence="3" type="ORF">ACFODK_01500</name>
</gene>
<accession>A0ABV7EA14</accession>
<evidence type="ECO:0008006" key="5">
    <source>
        <dbReference type="Google" id="ProtNLM"/>
    </source>
</evidence>
<organism evidence="3 4">
    <name type="scientific">Alteraurantiacibacter lauratis</name>
    <dbReference type="NCBI Taxonomy" id="2054627"/>
    <lineage>
        <taxon>Bacteria</taxon>
        <taxon>Pseudomonadati</taxon>
        <taxon>Pseudomonadota</taxon>
        <taxon>Alphaproteobacteria</taxon>
        <taxon>Sphingomonadales</taxon>
        <taxon>Erythrobacteraceae</taxon>
        <taxon>Alteraurantiacibacter</taxon>
    </lineage>
</organism>
<proteinExistence type="predicted"/>
<dbReference type="RefSeq" id="WP_336917210.1">
    <property type="nucleotide sequence ID" value="NZ_JBANRN010000001.1"/>
</dbReference>
<sequence length="129" mass="13028">MKKKLVGIVAATLLSACGSGDNSAGTATPTPTPAAPDSPLVGVYGGTDMDGNNWTSQINADGTYVDTVGGELSESGTWTHSGNQVCFTAQSADGPAPSPTCLTLVNVNDDGSLLMADQVGNETTVPRLR</sequence>
<name>A0ABV7EA14_9SPHN</name>
<evidence type="ECO:0000256" key="2">
    <source>
        <dbReference type="SAM" id="SignalP"/>
    </source>
</evidence>
<evidence type="ECO:0000256" key="1">
    <source>
        <dbReference type="SAM" id="MobiDB-lite"/>
    </source>
</evidence>
<dbReference type="PROSITE" id="PS51257">
    <property type="entry name" value="PROKAR_LIPOPROTEIN"/>
    <property type="match status" value="1"/>
</dbReference>
<evidence type="ECO:0000313" key="4">
    <source>
        <dbReference type="Proteomes" id="UP001595378"/>
    </source>
</evidence>
<reference evidence="4" key="1">
    <citation type="journal article" date="2019" name="Int. J. Syst. Evol. Microbiol.">
        <title>The Global Catalogue of Microorganisms (GCM) 10K type strain sequencing project: providing services to taxonomists for standard genome sequencing and annotation.</title>
        <authorList>
            <consortium name="The Broad Institute Genomics Platform"/>
            <consortium name="The Broad Institute Genome Sequencing Center for Infectious Disease"/>
            <person name="Wu L."/>
            <person name="Ma J."/>
        </authorList>
    </citation>
    <scope>NUCLEOTIDE SEQUENCE [LARGE SCALE GENOMIC DNA]</scope>
    <source>
        <strain evidence="4">KCTC 52606</strain>
    </source>
</reference>
<keyword evidence="2" id="KW-0732">Signal</keyword>